<name>A0A1X2GTM0_9FUNG</name>
<dbReference type="InterPro" id="IPR056160">
    <property type="entry name" value="WD_LRWD1"/>
</dbReference>
<proteinExistence type="predicted"/>
<dbReference type="GO" id="GO:0003682">
    <property type="term" value="F:chromatin binding"/>
    <property type="evidence" value="ECO:0007669"/>
    <property type="project" value="TreeGrafter"/>
</dbReference>
<evidence type="ECO:0000256" key="6">
    <source>
        <dbReference type="ARBA" id="ARBA00022853"/>
    </source>
</evidence>
<dbReference type="InterPro" id="IPR036322">
    <property type="entry name" value="WD40_repeat_dom_sf"/>
</dbReference>
<dbReference type="EMBL" id="MCGT01000003">
    <property type="protein sequence ID" value="ORX61343.1"/>
    <property type="molecule type" value="Genomic_DNA"/>
</dbReference>
<evidence type="ECO:0000256" key="2">
    <source>
        <dbReference type="ARBA" id="ARBA00022454"/>
    </source>
</evidence>
<dbReference type="PANTHER" id="PTHR24370:SF10">
    <property type="entry name" value="LEUCINE-RICH REPEAT AND WD REPEAT-CONTAINING PROTEIN 1"/>
    <property type="match status" value="1"/>
</dbReference>
<evidence type="ECO:0000259" key="9">
    <source>
        <dbReference type="Pfam" id="PF23215"/>
    </source>
</evidence>
<feature type="region of interest" description="Disordered" evidence="8">
    <location>
        <begin position="139"/>
        <end position="164"/>
    </location>
</feature>
<evidence type="ECO:0000313" key="11">
    <source>
        <dbReference type="Proteomes" id="UP000242146"/>
    </source>
</evidence>
<keyword evidence="2" id="KW-0158">Chromosome</keyword>
<comment type="caution">
    <text evidence="10">The sequence shown here is derived from an EMBL/GenBank/DDBJ whole genome shotgun (WGS) entry which is preliminary data.</text>
</comment>
<feature type="domain" description="Leucine-rich repeat and WD repeat-containing protein 1 WD" evidence="9">
    <location>
        <begin position="164"/>
        <end position="306"/>
    </location>
</feature>
<dbReference type="GO" id="GO:0006325">
    <property type="term" value="P:chromatin organization"/>
    <property type="evidence" value="ECO:0007669"/>
    <property type="project" value="UniProtKB-KW"/>
</dbReference>
<evidence type="ECO:0000256" key="8">
    <source>
        <dbReference type="SAM" id="MobiDB-lite"/>
    </source>
</evidence>
<dbReference type="SUPFAM" id="SSF50978">
    <property type="entry name" value="WD40 repeat-like"/>
    <property type="match status" value="1"/>
</dbReference>
<keyword evidence="6" id="KW-0156">Chromatin regulator</keyword>
<gene>
    <name evidence="10" type="ORF">DM01DRAFT_1299239</name>
</gene>
<dbReference type="InterPro" id="IPR001680">
    <property type="entry name" value="WD40_rpt"/>
</dbReference>
<dbReference type="Gene3D" id="2.130.10.10">
    <property type="entry name" value="YVTN repeat-like/Quinoprotein amine dehydrogenase"/>
    <property type="match status" value="1"/>
</dbReference>
<evidence type="ECO:0000313" key="10">
    <source>
        <dbReference type="EMBL" id="ORX61343.1"/>
    </source>
</evidence>
<feature type="compositionally biased region" description="Polar residues" evidence="8">
    <location>
        <begin position="90"/>
        <end position="102"/>
    </location>
</feature>
<dbReference type="Proteomes" id="UP000242146">
    <property type="component" value="Unassembled WGS sequence"/>
</dbReference>
<sequence>MGSEIRMKFWDNDTRKTSASEPKAAPASNRPKVQQRKKSFWNYIGFEKTDDPSSNNGTKPVIDTQRFILTPEPDTPRPSRKRQKTDQPSRQRSFSPAPTASPVTVAKQPRPSAPLLPLLQLEYKLCHYIQGFSHESLGHRRYEKRRQARSNAKGRKKKDDSDDEDNCLNLWGCAYETGPEESAQVAICSAHSLLLLDPQQGRYTMKYTHPEEHECFFTSAWTRLPITSTEASSSTSGTSILAAAGNLGSIKLLDTSTSQCYRYLLGHEKSILKLAFVKQEPRWLFSASADKTIRLWDIGTTAVDVDDSRCLAIFPCNNAGFPTSLTVSPDLSLLVVGTSKGDLMQFEIEEEHREKWKQAKVDGDEPTVMKLKVKFPHSEEYHFGYVDGIHLLGQDGDTDHPLDGYAVSRSSGDQEFIAWRPDTSTKKDADIRVCLSFPNPNEASGIRFTVVEKDGCKVLISGDEDGDLRLYHLGEDKVSKTLKDGSKEQLAPERVLCHESSNHLIRDICVSESTKTIVAVNSDNSVFVWSADD</sequence>
<reference evidence="10 11" key="1">
    <citation type="submission" date="2016-07" db="EMBL/GenBank/DDBJ databases">
        <title>Pervasive Adenine N6-methylation of Active Genes in Fungi.</title>
        <authorList>
            <consortium name="DOE Joint Genome Institute"/>
            <person name="Mondo S.J."/>
            <person name="Dannebaum R.O."/>
            <person name="Kuo R.C."/>
            <person name="Labutti K."/>
            <person name="Haridas S."/>
            <person name="Kuo A."/>
            <person name="Salamov A."/>
            <person name="Ahrendt S.R."/>
            <person name="Lipzen A."/>
            <person name="Sullivan W."/>
            <person name="Andreopoulos W.B."/>
            <person name="Clum A."/>
            <person name="Lindquist E."/>
            <person name="Daum C."/>
            <person name="Ramamoorthy G.K."/>
            <person name="Gryganskyi A."/>
            <person name="Culley D."/>
            <person name="Magnuson J.K."/>
            <person name="James T.Y."/>
            <person name="O'Malley M.A."/>
            <person name="Stajich J.E."/>
            <person name="Spatafora J.W."/>
            <person name="Visel A."/>
            <person name="Grigoriev I.V."/>
        </authorList>
    </citation>
    <scope>NUCLEOTIDE SEQUENCE [LARGE SCALE GENOMIC DNA]</scope>
    <source>
        <strain evidence="10 11">NRRL 3301</strain>
    </source>
</reference>
<evidence type="ECO:0000256" key="4">
    <source>
        <dbReference type="ARBA" id="ARBA00022614"/>
    </source>
</evidence>
<evidence type="ECO:0000256" key="5">
    <source>
        <dbReference type="ARBA" id="ARBA00022737"/>
    </source>
</evidence>
<keyword evidence="3 7" id="KW-0853">WD repeat</keyword>
<keyword evidence="5" id="KW-0677">Repeat</keyword>
<dbReference type="PANTHER" id="PTHR24370">
    <property type="entry name" value="OPTICIN"/>
    <property type="match status" value="1"/>
</dbReference>
<dbReference type="InterPro" id="IPR052489">
    <property type="entry name" value="LRWD1"/>
</dbReference>
<dbReference type="InterPro" id="IPR015943">
    <property type="entry name" value="WD40/YVTN_repeat-like_dom_sf"/>
</dbReference>
<keyword evidence="11" id="KW-1185">Reference proteome</keyword>
<keyword evidence="4" id="KW-0433">Leucine-rich repeat</keyword>
<dbReference type="PROSITE" id="PS50294">
    <property type="entry name" value="WD_REPEATS_REGION"/>
    <property type="match status" value="1"/>
</dbReference>
<evidence type="ECO:0000256" key="1">
    <source>
        <dbReference type="ARBA" id="ARBA00004286"/>
    </source>
</evidence>
<feature type="compositionally biased region" description="Basic and acidic residues" evidence="8">
    <location>
        <begin position="1"/>
        <end position="18"/>
    </location>
</feature>
<feature type="region of interest" description="Disordered" evidence="8">
    <location>
        <begin position="1"/>
        <end position="110"/>
    </location>
</feature>
<organism evidence="10 11">
    <name type="scientific">Hesseltinella vesiculosa</name>
    <dbReference type="NCBI Taxonomy" id="101127"/>
    <lineage>
        <taxon>Eukaryota</taxon>
        <taxon>Fungi</taxon>
        <taxon>Fungi incertae sedis</taxon>
        <taxon>Mucoromycota</taxon>
        <taxon>Mucoromycotina</taxon>
        <taxon>Mucoromycetes</taxon>
        <taxon>Mucorales</taxon>
        <taxon>Cunninghamellaceae</taxon>
        <taxon>Hesseltinella</taxon>
    </lineage>
</organism>
<accession>A0A1X2GTM0</accession>
<comment type="subcellular location">
    <subcellularLocation>
        <location evidence="1">Chromosome</location>
    </subcellularLocation>
</comment>
<dbReference type="PROSITE" id="PS50082">
    <property type="entry name" value="WD_REPEATS_2"/>
    <property type="match status" value="1"/>
</dbReference>
<dbReference type="PROSITE" id="PS00678">
    <property type="entry name" value="WD_REPEATS_1"/>
    <property type="match status" value="1"/>
</dbReference>
<feature type="repeat" description="WD" evidence="7">
    <location>
        <begin position="264"/>
        <end position="298"/>
    </location>
</feature>
<protein>
    <submittedName>
        <fullName evidence="10">WD40 repeat-like protein</fullName>
    </submittedName>
</protein>
<dbReference type="Pfam" id="PF23215">
    <property type="entry name" value="WD_LRWD1"/>
    <property type="match status" value="1"/>
</dbReference>
<dbReference type="GO" id="GO:0005664">
    <property type="term" value="C:nuclear origin of replication recognition complex"/>
    <property type="evidence" value="ECO:0007669"/>
    <property type="project" value="TreeGrafter"/>
</dbReference>
<evidence type="ECO:0000256" key="7">
    <source>
        <dbReference type="PROSITE-ProRule" id="PRU00221"/>
    </source>
</evidence>
<feature type="compositionally biased region" description="Basic residues" evidence="8">
    <location>
        <begin position="139"/>
        <end position="156"/>
    </location>
</feature>
<dbReference type="OrthoDB" id="7318948at2759"/>
<dbReference type="SMART" id="SM00320">
    <property type="entry name" value="WD40"/>
    <property type="match status" value="5"/>
</dbReference>
<evidence type="ECO:0000256" key="3">
    <source>
        <dbReference type="ARBA" id="ARBA00022574"/>
    </source>
</evidence>
<dbReference type="InterPro" id="IPR019775">
    <property type="entry name" value="WD40_repeat_CS"/>
</dbReference>
<dbReference type="STRING" id="101127.A0A1X2GTM0"/>
<dbReference type="AlphaFoldDB" id="A0A1X2GTM0"/>
<dbReference type="GO" id="GO:0071169">
    <property type="term" value="P:establishment of protein localization to chromatin"/>
    <property type="evidence" value="ECO:0007669"/>
    <property type="project" value="TreeGrafter"/>
</dbReference>